<dbReference type="OrthoDB" id="3512640at2759"/>
<dbReference type="GO" id="GO:0071266">
    <property type="term" value="P:'de novo' L-methionine biosynthetic process"/>
    <property type="evidence" value="ECO:0007669"/>
    <property type="project" value="InterPro"/>
</dbReference>
<dbReference type="EMBL" id="AGSI01000010">
    <property type="protein sequence ID" value="EIE22487.1"/>
    <property type="molecule type" value="Genomic_DNA"/>
</dbReference>
<comment type="catalytic activity">
    <reaction evidence="9">
        <text>L,L-cystathionine + H2O = L-homocysteine + pyruvate + NH4(+)</text>
        <dbReference type="Rhea" id="RHEA:13965"/>
        <dbReference type="ChEBI" id="CHEBI:15361"/>
        <dbReference type="ChEBI" id="CHEBI:15377"/>
        <dbReference type="ChEBI" id="CHEBI:28938"/>
        <dbReference type="ChEBI" id="CHEBI:58161"/>
        <dbReference type="ChEBI" id="CHEBI:58199"/>
    </reaction>
    <physiologicalReaction direction="left-to-right" evidence="9">
        <dbReference type="Rhea" id="RHEA:13966"/>
    </physiologicalReaction>
</comment>
<keyword evidence="7" id="KW-0456">Lyase</keyword>
<dbReference type="PIRSF" id="PIRSF001434">
    <property type="entry name" value="CGS"/>
    <property type="match status" value="1"/>
</dbReference>
<dbReference type="Gene3D" id="3.90.1150.10">
    <property type="entry name" value="Aspartate Aminotransferase, domain 1"/>
    <property type="match status" value="1"/>
</dbReference>
<dbReference type="FunFam" id="3.90.1150.10:FF:000033">
    <property type="entry name" value="Cystathionine gamma-synthase"/>
    <property type="match status" value="1"/>
</dbReference>
<keyword evidence="4" id="KW-0028">Amino-acid biosynthesis</keyword>
<keyword evidence="14" id="KW-1185">Reference proteome</keyword>
<dbReference type="Pfam" id="PF01053">
    <property type="entry name" value="Cys_Met_Meta_PP"/>
    <property type="match status" value="1"/>
</dbReference>
<dbReference type="InterPro" id="IPR006238">
    <property type="entry name" value="Cys_b_lyase_euk"/>
</dbReference>
<dbReference type="InterPro" id="IPR015424">
    <property type="entry name" value="PyrdxlP-dep_Trfase"/>
</dbReference>
<dbReference type="InterPro" id="IPR015422">
    <property type="entry name" value="PyrdxlP-dep_Trfase_small"/>
</dbReference>
<reference evidence="13 14" key="1">
    <citation type="journal article" date="2012" name="Genome Biol.">
        <title>The genome of the polar eukaryotic microalga coccomyxa subellipsoidea reveals traits of cold adaptation.</title>
        <authorList>
            <person name="Blanc G."/>
            <person name="Agarkova I."/>
            <person name="Grimwood J."/>
            <person name="Kuo A."/>
            <person name="Brueggeman A."/>
            <person name="Dunigan D."/>
            <person name="Gurnon J."/>
            <person name="Ladunga I."/>
            <person name="Lindquist E."/>
            <person name="Lucas S."/>
            <person name="Pangilinan J."/>
            <person name="Proschold T."/>
            <person name="Salamov A."/>
            <person name="Schmutz J."/>
            <person name="Weeks D."/>
            <person name="Yamada T."/>
            <person name="Claverie J.M."/>
            <person name="Grigoriev I."/>
            <person name="Van Etten J."/>
            <person name="Lomsadze A."/>
            <person name="Borodovsky M."/>
        </authorList>
    </citation>
    <scope>NUCLEOTIDE SEQUENCE [LARGE SCALE GENOMIC DNA]</scope>
    <source>
        <strain evidence="13 14">C-169</strain>
    </source>
</reference>
<dbReference type="RefSeq" id="XP_005647031.1">
    <property type="nucleotide sequence ID" value="XM_005646974.1"/>
</dbReference>
<evidence type="ECO:0000313" key="13">
    <source>
        <dbReference type="EMBL" id="EIE22487.1"/>
    </source>
</evidence>
<evidence type="ECO:0000256" key="4">
    <source>
        <dbReference type="ARBA" id="ARBA00022605"/>
    </source>
</evidence>
<dbReference type="InterPro" id="IPR054542">
    <property type="entry name" value="Cys_met_metab_PP"/>
</dbReference>
<dbReference type="GO" id="GO:0030170">
    <property type="term" value="F:pyridoxal phosphate binding"/>
    <property type="evidence" value="ECO:0007669"/>
    <property type="project" value="InterPro"/>
</dbReference>
<evidence type="ECO:0000256" key="5">
    <source>
        <dbReference type="ARBA" id="ARBA00022898"/>
    </source>
</evidence>
<dbReference type="PANTHER" id="PTHR11808:SF50">
    <property type="entry name" value="CYSTATHIONINE BETA-LYASE"/>
    <property type="match status" value="1"/>
</dbReference>
<evidence type="ECO:0000256" key="9">
    <source>
        <dbReference type="ARBA" id="ARBA00052283"/>
    </source>
</evidence>
<keyword evidence="5 11" id="KW-0663">Pyridoxal phosphate</keyword>
<dbReference type="Proteomes" id="UP000007264">
    <property type="component" value="Unassembled WGS sequence"/>
</dbReference>
<dbReference type="CDD" id="cd00614">
    <property type="entry name" value="CGS_like"/>
    <property type="match status" value="1"/>
</dbReference>
<comment type="cofactor">
    <cofactor evidence="1 12">
        <name>pyridoxal 5'-phosphate</name>
        <dbReference type="ChEBI" id="CHEBI:597326"/>
    </cofactor>
</comment>
<name>I0YVR8_COCSC</name>
<dbReference type="NCBIfam" id="TIGR01329">
    <property type="entry name" value="cysta_beta_ly_E"/>
    <property type="match status" value="1"/>
</dbReference>
<gene>
    <name evidence="13" type="ORF">COCSUDRAFT_37091</name>
</gene>
<keyword evidence="6" id="KW-0486">Methionine biosynthesis</keyword>
<dbReference type="STRING" id="574566.I0YVR8"/>
<evidence type="ECO:0000256" key="12">
    <source>
        <dbReference type="RuleBase" id="RU362118"/>
    </source>
</evidence>
<dbReference type="GO" id="GO:0047804">
    <property type="term" value="F:cysteine-S-conjugate beta-lyase activity"/>
    <property type="evidence" value="ECO:0007669"/>
    <property type="project" value="UniProtKB-EC"/>
</dbReference>
<evidence type="ECO:0000256" key="7">
    <source>
        <dbReference type="ARBA" id="ARBA00023239"/>
    </source>
</evidence>
<evidence type="ECO:0000256" key="10">
    <source>
        <dbReference type="ARBA" id="ARBA00064715"/>
    </source>
</evidence>
<evidence type="ECO:0000256" key="6">
    <source>
        <dbReference type="ARBA" id="ARBA00023167"/>
    </source>
</evidence>
<dbReference type="eggNOG" id="KOG0053">
    <property type="taxonomic scope" value="Eukaryota"/>
</dbReference>
<comment type="similarity">
    <text evidence="2 12">Belongs to the trans-sulfuration enzymes family.</text>
</comment>
<dbReference type="InterPro" id="IPR015421">
    <property type="entry name" value="PyrdxlP-dep_Trfase_major"/>
</dbReference>
<dbReference type="PANTHER" id="PTHR11808">
    <property type="entry name" value="TRANS-SULFURATION ENZYME FAMILY MEMBER"/>
    <property type="match status" value="1"/>
</dbReference>
<dbReference type="Gene3D" id="3.40.640.10">
    <property type="entry name" value="Type I PLP-dependent aspartate aminotransferase-like (Major domain)"/>
    <property type="match status" value="1"/>
</dbReference>
<dbReference type="GO" id="GO:0005737">
    <property type="term" value="C:cytoplasm"/>
    <property type="evidence" value="ECO:0007669"/>
    <property type="project" value="TreeGrafter"/>
</dbReference>
<dbReference type="InterPro" id="IPR000277">
    <property type="entry name" value="Cys/Met-Metab_PyrdxlP-dep_enz"/>
</dbReference>
<evidence type="ECO:0000256" key="1">
    <source>
        <dbReference type="ARBA" id="ARBA00001933"/>
    </source>
</evidence>
<comment type="caution">
    <text evidence="13">The sequence shown here is derived from an EMBL/GenBank/DDBJ whole genome shotgun (WGS) entry which is preliminary data.</text>
</comment>
<evidence type="ECO:0000256" key="8">
    <source>
        <dbReference type="ARBA" id="ARBA00047213"/>
    </source>
</evidence>
<accession>I0YVR8</accession>
<comment type="subunit">
    <text evidence="10">Forms homodimers. May form homotetramers from two homodimers.</text>
</comment>
<dbReference type="AlphaFoldDB" id="I0YVR8"/>
<evidence type="ECO:0000256" key="11">
    <source>
        <dbReference type="PIRSR" id="PIRSR001434-2"/>
    </source>
</evidence>
<feature type="modified residue" description="N6-(pyridoxal phosphate)lysine" evidence="11">
    <location>
        <position position="194"/>
    </location>
</feature>
<dbReference type="PROSITE" id="PS00868">
    <property type="entry name" value="CYS_MET_METAB_PP"/>
    <property type="match status" value="1"/>
</dbReference>
<evidence type="ECO:0000313" key="14">
    <source>
        <dbReference type="Proteomes" id="UP000007264"/>
    </source>
</evidence>
<proteinExistence type="inferred from homology"/>
<dbReference type="SUPFAM" id="SSF53383">
    <property type="entry name" value="PLP-dependent transferases"/>
    <property type="match status" value="1"/>
</dbReference>
<dbReference type="KEGG" id="csl:COCSUDRAFT_37091"/>
<dbReference type="FunFam" id="3.40.640.10:FF:000009">
    <property type="entry name" value="Cystathionine gamma-synthase homolog"/>
    <property type="match status" value="1"/>
</dbReference>
<protein>
    <recommendedName>
        <fullName evidence="3">cysteine-S-conjugate beta-lyase</fullName>
        <ecNumber evidence="3">4.4.1.13</ecNumber>
    </recommendedName>
    <alternativeName>
        <fullName evidence="8">Cysteine-S-conjugate beta-lyase</fullName>
    </alternativeName>
</protein>
<sequence>MATRLVHAPKVTSDPYGAVSPPLYQTATFEQVSAVECGRYDYSRSGNPTRTQLEAHIAHLEGAARSFAFGSGMAALSAVLRLVRNGEHVVAGDDIYGGTSRLLTRVAPDLGISVTNVSTTETEPLRQAIIPGKTKLVMLESPTNPRMQICDIAALTAIAHEAGALVVVDNSILAPTFQQPLVLGADIVMTSATKFIAGHSDVTGGLLSVRDPELAERVYFYQNAEGSGLGPFDCWLAMRGLKTMALRMERQAASAALIARWLQAHPLVRKVNYPGLPSHPGHAVHAAQSSSGGSLLSFETGSIEASRTVAEQAQLFKITVSFGSVSSLISLPCYMSHASIPAALRVQRGLPDDLVRISVGIEDPADLLADLDQAMRKAMDAIGMTAAVPGFQLDGFTGSQRERQLLDRIAQLEAQLQPT</sequence>
<dbReference type="GeneID" id="17040473"/>
<evidence type="ECO:0000256" key="2">
    <source>
        <dbReference type="ARBA" id="ARBA00009077"/>
    </source>
</evidence>
<organism evidence="13 14">
    <name type="scientific">Coccomyxa subellipsoidea (strain C-169)</name>
    <name type="common">Green microalga</name>
    <dbReference type="NCBI Taxonomy" id="574566"/>
    <lineage>
        <taxon>Eukaryota</taxon>
        <taxon>Viridiplantae</taxon>
        <taxon>Chlorophyta</taxon>
        <taxon>core chlorophytes</taxon>
        <taxon>Trebouxiophyceae</taxon>
        <taxon>Trebouxiophyceae incertae sedis</taxon>
        <taxon>Coccomyxaceae</taxon>
        <taxon>Coccomyxa</taxon>
        <taxon>Coccomyxa subellipsoidea</taxon>
    </lineage>
</organism>
<dbReference type="GO" id="GO:0019346">
    <property type="term" value="P:transsulfuration"/>
    <property type="evidence" value="ECO:0007669"/>
    <property type="project" value="InterPro"/>
</dbReference>
<dbReference type="EC" id="4.4.1.13" evidence="3"/>
<evidence type="ECO:0000256" key="3">
    <source>
        <dbReference type="ARBA" id="ARBA00012224"/>
    </source>
</evidence>